<keyword evidence="6 7" id="KW-0472">Membrane</keyword>
<dbReference type="PANTHER" id="PTHR13148">
    <property type="entry name" value="PER1-RELATED"/>
    <property type="match status" value="1"/>
</dbReference>
<dbReference type="Pfam" id="PF04080">
    <property type="entry name" value="Per1"/>
    <property type="match status" value="2"/>
</dbReference>
<comment type="caution">
    <text evidence="8">The sequence shown here is derived from an EMBL/GenBank/DDBJ whole genome shotgun (WGS) entry which is preliminary data.</text>
</comment>
<dbReference type="InterPro" id="IPR007217">
    <property type="entry name" value="Per1-like"/>
</dbReference>
<comment type="similarity">
    <text evidence="7">Belongs to the PGAP3 family.</text>
</comment>
<accession>A0A286UUY4</accession>
<dbReference type="InParanoid" id="A0A286UUY4"/>
<evidence type="ECO:0000256" key="2">
    <source>
        <dbReference type="ARBA" id="ARBA00022502"/>
    </source>
</evidence>
<dbReference type="GO" id="GO:0016788">
    <property type="term" value="F:hydrolase activity, acting on ester bonds"/>
    <property type="evidence" value="ECO:0007669"/>
    <property type="project" value="TreeGrafter"/>
</dbReference>
<dbReference type="Proteomes" id="UP000217199">
    <property type="component" value="Unassembled WGS sequence"/>
</dbReference>
<keyword evidence="9" id="KW-1185">Reference proteome</keyword>
<evidence type="ECO:0000256" key="6">
    <source>
        <dbReference type="ARBA" id="ARBA00023136"/>
    </source>
</evidence>
<evidence type="ECO:0000313" key="8">
    <source>
        <dbReference type="EMBL" id="PAV23399.1"/>
    </source>
</evidence>
<dbReference type="OrthoDB" id="419770at2759"/>
<comment type="function">
    <text evidence="7">Involved in the lipid remodeling steps of GPI-anchor maturation.</text>
</comment>
<sequence>MTDRALLLPRPEPVLQYYGKWPFWRFMGMQEPSSVVFSMGNLFMLLWSVVSMNAWVWSAVFHTRDMPTTEKLDYFSAALVFITALHSLVTRFFLIGRPYRFNLTLGLTHNLLWLFYSLPSRLTIVRRFPPNPFFPSTSNSRDVEANSAVPRSYRPPCASKAAIGVGLMMCAMSLELLDFPPIGRILDAHALWHAATVPIGEMWYNFLIEDALDEGWGLDGRKRRIEKSIG</sequence>
<evidence type="ECO:0000256" key="5">
    <source>
        <dbReference type="ARBA" id="ARBA00022989"/>
    </source>
</evidence>
<reference evidence="8 9" key="1">
    <citation type="journal article" date="2017" name="Mol. Ecol.">
        <title>Comparative and population genomic landscape of Phellinus noxius: A hypervariable fungus causing root rot in trees.</title>
        <authorList>
            <person name="Chung C.L."/>
            <person name="Lee T.J."/>
            <person name="Akiba M."/>
            <person name="Lee H.H."/>
            <person name="Kuo T.H."/>
            <person name="Liu D."/>
            <person name="Ke H.M."/>
            <person name="Yokoi T."/>
            <person name="Roa M.B."/>
            <person name="Lu M.J."/>
            <person name="Chang Y.Y."/>
            <person name="Ann P.J."/>
            <person name="Tsai J.N."/>
            <person name="Chen C.Y."/>
            <person name="Tzean S.S."/>
            <person name="Ota Y."/>
            <person name="Hattori T."/>
            <person name="Sahashi N."/>
            <person name="Liou R.F."/>
            <person name="Kikuchi T."/>
            <person name="Tsai I.J."/>
        </authorList>
    </citation>
    <scope>NUCLEOTIDE SEQUENCE [LARGE SCALE GENOMIC DNA]</scope>
    <source>
        <strain evidence="8 9">FFPRI411160</strain>
    </source>
</reference>
<dbReference type="GO" id="GO:0005789">
    <property type="term" value="C:endoplasmic reticulum membrane"/>
    <property type="evidence" value="ECO:0007669"/>
    <property type="project" value="UniProtKB-SubCell"/>
</dbReference>
<comment type="caution">
    <text evidence="7">Lacks conserved residue(s) required for the propagation of feature annotation.</text>
</comment>
<evidence type="ECO:0000313" key="9">
    <source>
        <dbReference type="Proteomes" id="UP000217199"/>
    </source>
</evidence>
<dbReference type="AlphaFoldDB" id="A0A286UUY4"/>
<keyword evidence="4" id="KW-0732">Signal</keyword>
<feature type="transmembrane region" description="Helical" evidence="7">
    <location>
        <begin position="72"/>
        <end position="93"/>
    </location>
</feature>
<comment type="subcellular location">
    <subcellularLocation>
        <location evidence="1">Endomembrane system</location>
        <topology evidence="1">Multi-pass membrane protein</topology>
    </subcellularLocation>
    <subcellularLocation>
        <location evidence="7">Endoplasmic reticulum membrane</location>
        <topology evidence="7">Multi-pass membrane protein</topology>
    </subcellularLocation>
</comment>
<keyword evidence="2 7" id="KW-0337">GPI-anchor biosynthesis</keyword>
<evidence type="ECO:0000256" key="7">
    <source>
        <dbReference type="RuleBase" id="RU365066"/>
    </source>
</evidence>
<organism evidence="8 9">
    <name type="scientific">Pyrrhoderma noxium</name>
    <dbReference type="NCBI Taxonomy" id="2282107"/>
    <lineage>
        <taxon>Eukaryota</taxon>
        <taxon>Fungi</taxon>
        <taxon>Dikarya</taxon>
        <taxon>Basidiomycota</taxon>
        <taxon>Agaricomycotina</taxon>
        <taxon>Agaricomycetes</taxon>
        <taxon>Hymenochaetales</taxon>
        <taxon>Hymenochaetaceae</taxon>
        <taxon>Pyrrhoderma</taxon>
    </lineage>
</organism>
<dbReference type="EMBL" id="NBII01000001">
    <property type="protein sequence ID" value="PAV23399.1"/>
    <property type="molecule type" value="Genomic_DNA"/>
</dbReference>
<evidence type="ECO:0000256" key="4">
    <source>
        <dbReference type="ARBA" id="ARBA00022729"/>
    </source>
</evidence>
<keyword evidence="7" id="KW-0256">Endoplasmic reticulum</keyword>
<evidence type="ECO:0000256" key="1">
    <source>
        <dbReference type="ARBA" id="ARBA00004127"/>
    </source>
</evidence>
<dbReference type="STRING" id="2282107.A0A286UUY4"/>
<dbReference type="GO" id="GO:0006506">
    <property type="term" value="P:GPI anchor biosynthetic process"/>
    <property type="evidence" value="ECO:0007669"/>
    <property type="project" value="UniProtKB-KW"/>
</dbReference>
<name>A0A286UUY4_9AGAM</name>
<dbReference type="PANTHER" id="PTHR13148:SF0">
    <property type="entry name" value="POST-GPI ATTACHMENT TO PROTEINS FACTOR 3"/>
    <property type="match status" value="1"/>
</dbReference>
<protein>
    <recommendedName>
        <fullName evidence="7">Post-GPI attachment to proteins factor 3</fullName>
    </recommendedName>
</protein>
<evidence type="ECO:0000256" key="3">
    <source>
        <dbReference type="ARBA" id="ARBA00022692"/>
    </source>
</evidence>
<keyword evidence="3 7" id="KW-0812">Transmembrane</keyword>
<feature type="transmembrane region" description="Helical" evidence="7">
    <location>
        <begin position="35"/>
        <end position="60"/>
    </location>
</feature>
<proteinExistence type="inferred from homology"/>
<dbReference type="FunCoup" id="A0A286UUY4">
    <property type="interactions" value="60"/>
</dbReference>
<gene>
    <name evidence="8" type="ORF">PNOK_0046700</name>
</gene>
<keyword evidence="5 7" id="KW-1133">Transmembrane helix</keyword>